<dbReference type="PANTHER" id="PTHR35307">
    <property type="entry name" value="PROTEIN, PUTATIVE-RELATED"/>
    <property type="match status" value="1"/>
</dbReference>
<feature type="transmembrane region" description="Helical" evidence="1">
    <location>
        <begin position="223"/>
        <end position="256"/>
    </location>
</feature>
<keyword evidence="4" id="KW-1185">Reference proteome</keyword>
<feature type="transmembrane region" description="Helical" evidence="1">
    <location>
        <begin position="147"/>
        <end position="173"/>
    </location>
</feature>
<feature type="transmembrane region" description="Helical" evidence="1">
    <location>
        <begin position="268"/>
        <end position="287"/>
    </location>
</feature>
<dbReference type="Proteomes" id="UP000326396">
    <property type="component" value="Linkage Group LG19"/>
</dbReference>
<evidence type="ECO:0000256" key="1">
    <source>
        <dbReference type="SAM" id="Phobius"/>
    </source>
</evidence>
<keyword evidence="1" id="KW-0812">Transmembrane</keyword>
<organism evidence="3 4">
    <name type="scientific">Mikania micrantha</name>
    <name type="common">bitter vine</name>
    <dbReference type="NCBI Taxonomy" id="192012"/>
    <lineage>
        <taxon>Eukaryota</taxon>
        <taxon>Viridiplantae</taxon>
        <taxon>Streptophyta</taxon>
        <taxon>Embryophyta</taxon>
        <taxon>Tracheophyta</taxon>
        <taxon>Spermatophyta</taxon>
        <taxon>Magnoliopsida</taxon>
        <taxon>eudicotyledons</taxon>
        <taxon>Gunneridae</taxon>
        <taxon>Pentapetalae</taxon>
        <taxon>asterids</taxon>
        <taxon>campanulids</taxon>
        <taxon>Asterales</taxon>
        <taxon>Asteraceae</taxon>
        <taxon>Asteroideae</taxon>
        <taxon>Heliantheae alliance</taxon>
        <taxon>Eupatorieae</taxon>
        <taxon>Mikania</taxon>
    </lineage>
</organism>
<evidence type="ECO:0000256" key="2">
    <source>
        <dbReference type="SAM" id="SignalP"/>
    </source>
</evidence>
<dbReference type="EMBL" id="SZYD01000011">
    <property type="protein sequence ID" value="KAD4888174.1"/>
    <property type="molecule type" value="Genomic_DNA"/>
</dbReference>
<comment type="caution">
    <text evidence="3">The sequence shown here is derived from an EMBL/GenBank/DDBJ whole genome shotgun (WGS) entry which is preliminary data.</text>
</comment>
<keyword evidence="2" id="KW-0732">Signal</keyword>
<evidence type="ECO:0000313" key="3">
    <source>
        <dbReference type="EMBL" id="KAD4888174.1"/>
    </source>
</evidence>
<dbReference type="PANTHER" id="PTHR35307:SF6">
    <property type="entry name" value="TRANSMEMBRANE PROTEIN"/>
    <property type="match status" value="1"/>
</dbReference>
<sequence>MLASLLCTLAMVADLVHGIRNKKLWFPCKFFTLNAASLAVIAVAIKLPMDLNNLMPGHMDQDVKIGSLAFMCTMMANLLPSLATMDNKELLTNIIALGVLVTTLVVNVCIQIKTGLLSLHKYEDKLFETSSDGKDQSTNMYVYAHRYGIAATFYLGMLLMLLIIYACSSIAILKSKQILDSKYKGCHETTLKNLESVGSLTVEKLKHHVRSHWIMAGTSSPQFVTVCFATTSASGVICVCSAALAVLLVHLTIGYLRDYKSDYKWSTLVIFITQFIGVILGTIAPLVRCFANLSFDLSNKWKWNHMNVFKVESYWTQKLCDWKHSIIPFSISSRKSKIIIQKLASVILSVCVEFQKIVVVACKMIALIPILHVAPLHLEDHLNCWSLTLVTLTTIAVSLPTIPQEVIDGLLSSVSEGLVYVTLVEETFNARQEYVSMQKAAKVLWLQVEVYHKWLGNELMELAPQVKTAIQILECFRDAAENMTSEVESSKICANSMYHTTKAILYSYHATIDMVSKQELYFHPICVAYSSSTVTLDCFSIPSFLLGEMVTLDCFLHRCTSVVLGKISRSGDGDQLHIFLANQMVIAFID</sequence>
<reference evidence="3 4" key="1">
    <citation type="submission" date="2019-05" db="EMBL/GenBank/DDBJ databases">
        <title>Mikania micrantha, genome provides insights into the molecular mechanism of rapid growth.</title>
        <authorList>
            <person name="Liu B."/>
        </authorList>
    </citation>
    <scope>NUCLEOTIDE SEQUENCE [LARGE SCALE GENOMIC DNA]</scope>
    <source>
        <strain evidence="3">NLD-2019</strain>
        <tissue evidence="3">Leaf</tissue>
    </source>
</reference>
<keyword evidence="1" id="KW-1133">Transmembrane helix</keyword>
<feature type="transmembrane region" description="Helical" evidence="1">
    <location>
        <begin position="65"/>
        <end position="84"/>
    </location>
</feature>
<protein>
    <submittedName>
        <fullName evidence="3">Uncharacterized protein</fullName>
    </submittedName>
</protein>
<feature type="chain" id="PRO_5024357196" evidence="2">
    <location>
        <begin position="19"/>
        <end position="590"/>
    </location>
</feature>
<feature type="signal peptide" evidence="2">
    <location>
        <begin position="1"/>
        <end position="18"/>
    </location>
</feature>
<proteinExistence type="predicted"/>
<feature type="transmembrane region" description="Helical" evidence="1">
    <location>
        <begin position="28"/>
        <end position="45"/>
    </location>
</feature>
<dbReference type="AlphaFoldDB" id="A0A5N6NGX8"/>
<keyword evidence="1" id="KW-0472">Membrane</keyword>
<evidence type="ECO:0000313" key="4">
    <source>
        <dbReference type="Proteomes" id="UP000326396"/>
    </source>
</evidence>
<gene>
    <name evidence="3" type="ORF">E3N88_20247</name>
</gene>
<dbReference type="OrthoDB" id="1915303at2759"/>
<name>A0A5N6NGX8_9ASTR</name>
<accession>A0A5N6NGX8</accession>
<feature type="transmembrane region" description="Helical" evidence="1">
    <location>
        <begin position="90"/>
        <end position="110"/>
    </location>
</feature>